<accession>A0ABU8KYE0</accession>
<gene>
    <name evidence="1" type="ORF">O7A60_18460</name>
</gene>
<dbReference type="RefSeq" id="WP_337107458.1">
    <property type="nucleotide sequence ID" value="NZ_JAPYKS010000013.1"/>
</dbReference>
<reference evidence="1 2" key="1">
    <citation type="submission" date="2022-12" db="EMBL/GenBank/DDBJ databases">
        <authorList>
            <person name="Muema E."/>
        </authorList>
    </citation>
    <scope>NUCLEOTIDE SEQUENCE [LARGE SCALE GENOMIC DNA]</scope>
    <source>
        <strain evidence="2">1326</strain>
    </source>
</reference>
<comment type="caution">
    <text evidence="1">The sequence shown here is derived from an EMBL/GenBank/DDBJ whole genome shotgun (WGS) entry which is preliminary data.</text>
</comment>
<evidence type="ECO:0000313" key="1">
    <source>
        <dbReference type="EMBL" id="MEI9410735.1"/>
    </source>
</evidence>
<name>A0ABU8KYE0_9HYPH</name>
<organism evidence="1 2">
    <name type="scientific">Mesorhizobium salmacidum</name>
    <dbReference type="NCBI Taxonomy" id="3015171"/>
    <lineage>
        <taxon>Bacteria</taxon>
        <taxon>Pseudomonadati</taxon>
        <taxon>Pseudomonadota</taxon>
        <taxon>Alphaproteobacteria</taxon>
        <taxon>Hyphomicrobiales</taxon>
        <taxon>Phyllobacteriaceae</taxon>
        <taxon>Mesorhizobium</taxon>
    </lineage>
</organism>
<proteinExistence type="predicted"/>
<sequence length="61" mass="6835">MSGSLQPIDRLDYAVLAFEGLNDLVASVPNFQEIQSKKLSLLFSLVADEIRSCAEELRHKQ</sequence>
<dbReference type="Proteomes" id="UP001387293">
    <property type="component" value="Unassembled WGS sequence"/>
</dbReference>
<protein>
    <submittedName>
        <fullName evidence="1">Uncharacterized protein</fullName>
    </submittedName>
</protein>
<dbReference type="EMBL" id="JAPYKS010000013">
    <property type="protein sequence ID" value="MEI9410735.1"/>
    <property type="molecule type" value="Genomic_DNA"/>
</dbReference>
<keyword evidence="2" id="KW-1185">Reference proteome</keyword>
<evidence type="ECO:0000313" key="2">
    <source>
        <dbReference type="Proteomes" id="UP001387293"/>
    </source>
</evidence>